<dbReference type="EMBL" id="DS235819">
    <property type="protein sequence ID" value="EEB17692.1"/>
    <property type="molecule type" value="Genomic_DNA"/>
</dbReference>
<dbReference type="EMBL" id="AAZO01005801">
    <property type="status" value="NOT_ANNOTATED_CDS"/>
    <property type="molecule type" value="Genomic_DNA"/>
</dbReference>
<name>E0VWE1_PEDHC</name>
<dbReference type="RefSeq" id="XP_002430430.1">
    <property type="nucleotide sequence ID" value="XM_002430385.1"/>
</dbReference>
<keyword evidence="5" id="KW-1185">Reference proteome</keyword>
<dbReference type="EnsemblMetazoa" id="PHUM479030-RA">
    <property type="protein sequence ID" value="PHUM479030-PA"/>
    <property type="gene ID" value="PHUM479030"/>
</dbReference>
<feature type="compositionally biased region" description="Polar residues" evidence="1">
    <location>
        <begin position="151"/>
        <end position="160"/>
    </location>
</feature>
<dbReference type="InterPro" id="IPR001715">
    <property type="entry name" value="CH_dom"/>
</dbReference>
<feature type="compositionally biased region" description="Gly residues" evidence="1">
    <location>
        <begin position="129"/>
        <end position="145"/>
    </location>
</feature>
<dbReference type="Proteomes" id="UP000009046">
    <property type="component" value="Unassembled WGS sequence"/>
</dbReference>
<sequence length="160" mass="17551">MVTRREGMDIVVCKIDNIKNCLGFLASIGVNLDDITAKDVREGNLKSILGLFFSLSRHKQKQKQQHQLSAEKEKLQRLQQQEQRQQQQTQQEEMPQPRLPSPYRHGGGGGGGVATTTTNIPLPTTLARRGGGGMDKGRQQGGVTMGPGLLQPSNEPIKNP</sequence>
<dbReference type="AlphaFoldDB" id="E0VWE1"/>
<gene>
    <name evidence="4" type="primary">8239428</name>
    <name evidence="3" type="ORF">Phum_PHUM479030</name>
</gene>
<dbReference type="InterPro" id="IPR039041">
    <property type="entry name" value="Nav/unc-53"/>
</dbReference>
<dbReference type="InParanoid" id="E0VWE1"/>
<protein>
    <recommendedName>
        <fullName evidence="2">Calponin-homology (CH) domain-containing protein</fullName>
    </recommendedName>
</protein>
<evidence type="ECO:0000313" key="5">
    <source>
        <dbReference type="Proteomes" id="UP000009046"/>
    </source>
</evidence>
<dbReference type="eggNOG" id="ENOG502STCQ">
    <property type="taxonomic scope" value="Eukaryota"/>
</dbReference>
<evidence type="ECO:0000256" key="1">
    <source>
        <dbReference type="SAM" id="MobiDB-lite"/>
    </source>
</evidence>
<organism>
    <name type="scientific">Pediculus humanus subsp. corporis</name>
    <name type="common">Body louse</name>
    <dbReference type="NCBI Taxonomy" id="121224"/>
    <lineage>
        <taxon>Eukaryota</taxon>
        <taxon>Metazoa</taxon>
        <taxon>Ecdysozoa</taxon>
        <taxon>Arthropoda</taxon>
        <taxon>Hexapoda</taxon>
        <taxon>Insecta</taxon>
        <taxon>Pterygota</taxon>
        <taxon>Neoptera</taxon>
        <taxon>Paraneoptera</taxon>
        <taxon>Psocodea</taxon>
        <taxon>Troctomorpha</taxon>
        <taxon>Phthiraptera</taxon>
        <taxon>Anoplura</taxon>
        <taxon>Pediculidae</taxon>
        <taxon>Pediculus</taxon>
    </lineage>
</organism>
<dbReference type="PROSITE" id="PS50021">
    <property type="entry name" value="CH"/>
    <property type="match status" value="1"/>
</dbReference>
<reference evidence="3" key="1">
    <citation type="submission" date="2007-04" db="EMBL/GenBank/DDBJ databases">
        <title>Annotation of Pediculus humanus corporis strain USDA.</title>
        <authorList>
            <person name="Kirkness E."/>
            <person name="Hannick L."/>
            <person name="Hass B."/>
            <person name="Bruggner R."/>
            <person name="Lawson D."/>
            <person name="Bidwell S."/>
            <person name="Joardar V."/>
            <person name="Caler E."/>
            <person name="Walenz B."/>
            <person name="Inman J."/>
            <person name="Schobel S."/>
            <person name="Galinsky K."/>
            <person name="Amedeo P."/>
            <person name="Strausberg R."/>
        </authorList>
    </citation>
    <scope>NUCLEOTIDE SEQUENCE</scope>
    <source>
        <strain evidence="3">USDA</strain>
    </source>
</reference>
<feature type="compositionally biased region" description="Low complexity" evidence="1">
    <location>
        <begin position="77"/>
        <end position="93"/>
    </location>
</feature>
<dbReference type="OrthoDB" id="2161974at2759"/>
<evidence type="ECO:0000313" key="3">
    <source>
        <dbReference type="EMBL" id="EEB17692.1"/>
    </source>
</evidence>
<evidence type="ECO:0000313" key="4">
    <source>
        <dbReference type="EnsemblMetazoa" id="PHUM479030-PA"/>
    </source>
</evidence>
<dbReference type="KEGG" id="phu:Phum_PHUM479030"/>
<accession>E0VWE1</accession>
<dbReference type="SUPFAM" id="SSF47576">
    <property type="entry name" value="Calponin-homology domain, CH-domain"/>
    <property type="match status" value="1"/>
</dbReference>
<feature type="domain" description="Calponin-homology (CH)" evidence="2">
    <location>
        <begin position="1"/>
        <end position="60"/>
    </location>
</feature>
<dbReference type="InterPro" id="IPR036872">
    <property type="entry name" value="CH_dom_sf"/>
</dbReference>
<dbReference type="CTD" id="8239428"/>
<dbReference type="GeneID" id="8239428"/>
<dbReference type="VEuPathDB" id="VectorBase:PHUM479030"/>
<reference evidence="3" key="2">
    <citation type="submission" date="2007-04" db="EMBL/GenBank/DDBJ databases">
        <title>The genome of the human body louse.</title>
        <authorList>
            <consortium name="The Human Body Louse Genome Consortium"/>
            <person name="Kirkness E."/>
            <person name="Walenz B."/>
            <person name="Hass B."/>
            <person name="Bruggner R."/>
            <person name="Strausberg R."/>
        </authorList>
    </citation>
    <scope>NUCLEOTIDE SEQUENCE</scope>
    <source>
        <strain evidence="3">USDA</strain>
    </source>
</reference>
<dbReference type="Gene3D" id="1.10.418.10">
    <property type="entry name" value="Calponin-like domain"/>
    <property type="match status" value="1"/>
</dbReference>
<dbReference type="HOGENOM" id="CLU_1654259_0_0_1"/>
<evidence type="ECO:0000259" key="2">
    <source>
        <dbReference type="PROSITE" id="PS50021"/>
    </source>
</evidence>
<dbReference type="GO" id="GO:0022008">
    <property type="term" value="P:neurogenesis"/>
    <property type="evidence" value="ECO:0007669"/>
    <property type="project" value="InterPro"/>
</dbReference>
<reference evidence="4" key="3">
    <citation type="submission" date="2020-05" db="UniProtKB">
        <authorList>
            <consortium name="EnsemblMetazoa"/>
        </authorList>
    </citation>
    <scope>IDENTIFICATION</scope>
    <source>
        <strain evidence="4">USDA</strain>
    </source>
</reference>
<dbReference type="PANTHER" id="PTHR12784">
    <property type="entry name" value="STEERIN"/>
    <property type="match status" value="1"/>
</dbReference>
<feature type="compositionally biased region" description="Low complexity" evidence="1">
    <location>
        <begin position="115"/>
        <end position="128"/>
    </location>
</feature>
<proteinExistence type="predicted"/>
<feature type="region of interest" description="Disordered" evidence="1">
    <location>
        <begin position="60"/>
        <end position="160"/>
    </location>
</feature>
<dbReference type="STRING" id="121224.E0VWE1"/>
<dbReference type="PANTHER" id="PTHR12784:SF28">
    <property type="entry name" value="PROTEIN SICKIE"/>
    <property type="match status" value="1"/>
</dbReference>